<dbReference type="AlphaFoldDB" id="A0A1I1FTQ4"/>
<keyword evidence="7" id="KW-0378">Hydrolase</keyword>
<organism evidence="7 8">
    <name type="scientific">Flexibacter flexilis DSM 6793</name>
    <dbReference type="NCBI Taxonomy" id="927664"/>
    <lineage>
        <taxon>Bacteria</taxon>
        <taxon>Pseudomonadati</taxon>
        <taxon>Bacteroidota</taxon>
        <taxon>Cytophagia</taxon>
        <taxon>Cytophagales</taxon>
        <taxon>Flexibacteraceae</taxon>
        <taxon>Flexibacter</taxon>
    </lineage>
</organism>
<accession>A0A1I1FTQ4</accession>
<evidence type="ECO:0000256" key="4">
    <source>
        <dbReference type="ARBA" id="ARBA00023136"/>
    </source>
</evidence>
<dbReference type="OrthoDB" id="465874at2"/>
<keyword evidence="3 5" id="KW-1133">Transmembrane helix</keyword>
<dbReference type="InterPro" id="IPR050925">
    <property type="entry name" value="Rhomboid_protease_S54"/>
</dbReference>
<sequence>MERAFITSSQKEARQLWYNAAWSSLLVLVLWLVHGAQELMSYSFTQHAGIFPRTVSGLLGIITSPFIHSDWEHLAANSLSIWVLTWLMLTAYRKVAPEAMLWFWILSGVWTWCLGRPSYHIGASGVVYAQLSFILFSGIWRKDSSSMALTLLVVVMYGGFIWGILPLMKSQMSWEAHLSGFLAGLILSWHFREKNAPAKYVWPEEHYDTEYWLLPQEQNFMQNFENEPLAPSEIASPDPLAAPLNAQPVIPPPVIVIRYIYVPSSPQRNGSEQ</sequence>
<dbReference type="EMBL" id="FOLE01000002">
    <property type="protein sequence ID" value="SFC02817.1"/>
    <property type="molecule type" value="Genomic_DNA"/>
</dbReference>
<gene>
    <name evidence="7" type="ORF">SAMN05421780_102322</name>
</gene>
<keyword evidence="4 5" id="KW-0472">Membrane</keyword>
<dbReference type="GO" id="GO:0004252">
    <property type="term" value="F:serine-type endopeptidase activity"/>
    <property type="evidence" value="ECO:0007669"/>
    <property type="project" value="InterPro"/>
</dbReference>
<dbReference type="Pfam" id="PF01694">
    <property type="entry name" value="Rhomboid"/>
    <property type="match status" value="1"/>
</dbReference>
<reference evidence="7 8" key="1">
    <citation type="submission" date="2016-10" db="EMBL/GenBank/DDBJ databases">
        <authorList>
            <person name="de Groot N.N."/>
        </authorList>
    </citation>
    <scope>NUCLEOTIDE SEQUENCE [LARGE SCALE GENOMIC DNA]</scope>
    <source>
        <strain evidence="7 8">DSM 6793</strain>
    </source>
</reference>
<protein>
    <submittedName>
        <fullName evidence="7">Membrane associated serine protease, rhomboid family</fullName>
    </submittedName>
</protein>
<dbReference type="PANTHER" id="PTHR43731:SF9">
    <property type="entry name" value="SLR1461 PROTEIN"/>
    <property type="match status" value="1"/>
</dbReference>
<dbReference type="RefSeq" id="WP_091508825.1">
    <property type="nucleotide sequence ID" value="NZ_FOLE01000002.1"/>
</dbReference>
<evidence type="ECO:0000256" key="2">
    <source>
        <dbReference type="ARBA" id="ARBA00022692"/>
    </source>
</evidence>
<evidence type="ECO:0000256" key="3">
    <source>
        <dbReference type="ARBA" id="ARBA00022989"/>
    </source>
</evidence>
<proteinExistence type="predicted"/>
<evidence type="ECO:0000256" key="5">
    <source>
        <dbReference type="SAM" id="Phobius"/>
    </source>
</evidence>
<dbReference type="STRING" id="927664.SAMN05421780_102322"/>
<comment type="subcellular location">
    <subcellularLocation>
        <location evidence="1">Membrane</location>
        <topology evidence="1">Multi-pass membrane protein</topology>
    </subcellularLocation>
</comment>
<dbReference type="PANTHER" id="PTHR43731">
    <property type="entry name" value="RHOMBOID PROTEASE"/>
    <property type="match status" value="1"/>
</dbReference>
<feature type="transmembrane region" description="Helical" evidence="5">
    <location>
        <begin position="121"/>
        <end position="140"/>
    </location>
</feature>
<dbReference type="InterPro" id="IPR022764">
    <property type="entry name" value="Peptidase_S54_rhomboid_dom"/>
</dbReference>
<feature type="domain" description="Peptidase S54 rhomboid" evidence="6">
    <location>
        <begin position="59"/>
        <end position="192"/>
    </location>
</feature>
<evidence type="ECO:0000313" key="8">
    <source>
        <dbReference type="Proteomes" id="UP000199514"/>
    </source>
</evidence>
<keyword evidence="2 5" id="KW-0812">Transmembrane</keyword>
<feature type="transmembrane region" description="Helical" evidence="5">
    <location>
        <begin position="16"/>
        <end position="34"/>
    </location>
</feature>
<evidence type="ECO:0000259" key="6">
    <source>
        <dbReference type="Pfam" id="PF01694"/>
    </source>
</evidence>
<feature type="transmembrane region" description="Helical" evidence="5">
    <location>
        <begin position="174"/>
        <end position="191"/>
    </location>
</feature>
<dbReference type="InterPro" id="IPR035952">
    <property type="entry name" value="Rhomboid-like_sf"/>
</dbReference>
<dbReference type="GO" id="GO:0006508">
    <property type="term" value="P:proteolysis"/>
    <property type="evidence" value="ECO:0007669"/>
    <property type="project" value="UniProtKB-KW"/>
</dbReference>
<dbReference type="GO" id="GO:0016020">
    <property type="term" value="C:membrane"/>
    <property type="evidence" value="ECO:0007669"/>
    <property type="project" value="UniProtKB-SubCell"/>
</dbReference>
<dbReference type="SUPFAM" id="SSF144091">
    <property type="entry name" value="Rhomboid-like"/>
    <property type="match status" value="1"/>
</dbReference>
<evidence type="ECO:0000313" key="7">
    <source>
        <dbReference type="EMBL" id="SFC02817.1"/>
    </source>
</evidence>
<evidence type="ECO:0000256" key="1">
    <source>
        <dbReference type="ARBA" id="ARBA00004141"/>
    </source>
</evidence>
<name>A0A1I1FTQ4_9BACT</name>
<feature type="transmembrane region" description="Helical" evidence="5">
    <location>
        <begin position="147"/>
        <end position="168"/>
    </location>
</feature>
<dbReference type="Gene3D" id="1.20.1540.10">
    <property type="entry name" value="Rhomboid-like"/>
    <property type="match status" value="1"/>
</dbReference>
<dbReference type="Proteomes" id="UP000199514">
    <property type="component" value="Unassembled WGS sequence"/>
</dbReference>
<keyword evidence="8" id="KW-1185">Reference proteome</keyword>
<keyword evidence="7" id="KW-0645">Protease</keyword>
<feature type="transmembrane region" description="Helical" evidence="5">
    <location>
        <begin position="74"/>
        <end position="92"/>
    </location>
</feature>